<organism evidence="2 3">
    <name type="scientific">Cymbomonas tetramitiformis</name>
    <dbReference type="NCBI Taxonomy" id="36881"/>
    <lineage>
        <taxon>Eukaryota</taxon>
        <taxon>Viridiplantae</taxon>
        <taxon>Chlorophyta</taxon>
        <taxon>Pyramimonadophyceae</taxon>
        <taxon>Pyramimonadales</taxon>
        <taxon>Pyramimonadaceae</taxon>
        <taxon>Cymbomonas</taxon>
    </lineage>
</organism>
<evidence type="ECO:0000313" key="2">
    <source>
        <dbReference type="EMBL" id="KAK3264377.1"/>
    </source>
</evidence>
<keyword evidence="3" id="KW-1185">Reference proteome</keyword>
<proteinExistence type="predicted"/>
<evidence type="ECO:0000259" key="1">
    <source>
        <dbReference type="Pfam" id="PF25306"/>
    </source>
</evidence>
<dbReference type="PANTHER" id="PTHR36014:SF1">
    <property type="entry name" value="OS03G0176700 PROTEIN"/>
    <property type="match status" value="1"/>
</dbReference>
<accession>A0AAE0KXJ9</accession>
<dbReference type="AlphaFoldDB" id="A0AAE0KXJ9"/>
<dbReference type="Proteomes" id="UP001190700">
    <property type="component" value="Unassembled WGS sequence"/>
</dbReference>
<evidence type="ECO:0000313" key="3">
    <source>
        <dbReference type="Proteomes" id="UP001190700"/>
    </source>
</evidence>
<sequence>MEQGEFGRGAGRAGVCDANSQLQYIRLINSSRSSVGKVPSLSTQSLPQRVQVGTTLTSVEGTHVARREVLWGALTAGFLPALPAEAKTFQEGLNRYIRKKPLEDIYLYLPPTLLARAQIANCEAYFTPAGLSSDDVEAARGLLRDGQAKQLRENLRTLRRYIRERSEAEEPTVTPEGNEAAKQGLVDFIDSLEELDNELFLAKRDGEGIPGEKVPELLETLGIILASIDTILEQLPQKYIERAQAVAQANNSVAFVPDPSLSDTKEPVSIVKRLKDDDALF</sequence>
<dbReference type="PANTHER" id="PTHR36014">
    <property type="entry name" value="OS03G0176600 PROTEIN"/>
    <property type="match status" value="1"/>
</dbReference>
<dbReference type="InterPro" id="IPR057202">
    <property type="entry name" value="DUF7880"/>
</dbReference>
<reference evidence="2 3" key="1">
    <citation type="journal article" date="2015" name="Genome Biol. Evol.">
        <title>Comparative Genomics of a Bacterivorous Green Alga Reveals Evolutionary Causalities and Consequences of Phago-Mixotrophic Mode of Nutrition.</title>
        <authorList>
            <person name="Burns J.A."/>
            <person name="Paasch A."/>
            <person name="Narechania A."/>
            <person name="Kim E."/>
        </authorList>
    </citation>
    <scope>NUCLEOTIDE SEQUENCE [LARGE SCALE GENOMIC DNA]</scope>
    <source>
        <strain evidence="2 3">PLY_AMNH</strain>
    </source>
</reference>
<protein>
    <recommendedName>
        <fullName evidence="1">DUF7880 domain-containing protein</fullName>
    </recommendedName>
</protein>
<dbReference type="EMBL" id="LGRX02014593">
    <property type="protein sequence ID" value="KAK3264377.1"/>
    <property type="molecule type" value="Genomic_DNA"/>
</dbReference>
<gene>
    <name evidence="2" type="ORF">CYMTET_26881</name>
</gene>
<comment type="caution">
    <text evidence="2">The sequence shown here is derived from an EMBL/GenBank/DDBJ whole genome shotgun (WGS) entry which is preliminary data.</text>
</comment>
<name>A0AAE0KXJ9_9CHLO</name>
<dbReference type="Pfam" id="PF25306">
    <property type="entry name" value="DUF7880"/>
    <property type="match status" value="1"/>
</dbReference>
<feature type="domain" description="DUF7880" evidence="1">
    <location>
        <begin position="107"/>
        <end position="246"/>
    </location>
</feature>